<proteinExistence type="predicted"/>
<feature type="region of interest" description="Disordered" evidence="1">
    <location>
        <begin position="17"/>
        <end position="80"/>
    </location>
</feature>
<sequence length="80" mass="8450">MDKQLFIGGVAAMLSLGLTGCGDGGEQNNGGNNGQKEIQQNNHSDINEGTDENNDTGINKDEQIELEPNDSDENDEGNGN</sequence>
<evidence type="ECO:0000256" key="1">
    <source>
        <dbReference type="SAM" id="MobiDB-lite"/>
    </source>
</evidence>
<keyword evidence="3" id="KW-1185">Reference proteome</keyword>
<feature type="compositionally biased region" description="Gly residues" evidence="1">
    <location>
        <begin position="19"/>
        <end position="33"/>
    </location>
</feature>
<dbReference type="STRING" id="1714355.BTO28_13730"/>
<comment type="caution">
    <text evidence="2">The sequence shown here is derived from an EMBL/GenBank/DDBJ whole genome shotgun (WGS) entry which is preliminary data.</text>
</comment>
<dbReference type="AlphaFoldDB" id="A0A1V2A5C7"/>
<name>A0A1V2A5C7_9BACI</name>
<evidence type="ECO:0000313" key="3">
    <source>
        <dbReference type="Proteomes" id="UP000188613"/>
    </source>
</evidence>
<reference evidence="2 3" key="1">
    <citation type="submission" date="2016-12" db="EMBL/GenBank/DDBJ databases">
        <title>Domibacillus sp. SAB 38T whole genome sequencing.</title>
        <authorList>
            <person name="Verma A."/>
            <person name="Ojha A.K."/>
            <person name="Krishnamurthi S."/>
        </authorList>
    </citation>
    <scope>NUCLEOTIDE SEQUENCE [LARGE SCALE GENOMIC DNA]</scope>
    <source>
        <strain evidence="2 3">SAB 38</strain>
    </source>
</reference>
<feature type="compositionally biased region" description="Acidic residues" evidence="1">
    <location>
        <begin position="64"/>
        <end position="80"/>
    </location>
</feature>
<dbReference type="Proteomes" id="UP000188613">
    <property type="component" value="Unassembled WGS sequence"/>
</dbReference>
<protein>
    <submittedName>
        <fullName evidence="2">Uncharacterized protein</fullName>
    </submittedName>
</protein>
<accession>A0A1V2A5C7</accession>
<gene>
    <name evidence="2" type="ORF">BTO28_13730</name>
</gene>
<evidence type="ECO:0000313" key="2">
    <source>
        <dbReference type="EMBL" id="OMP66176.1"/>
    </source>
</evidence>
<organism evidence="2 3">
    <name type="scientific">Domibacillus epiphyticus</name>
    <dbReference type="NCBI Taxonomy" id="1714355"/>
    <lineage>
        <taxon>Bacteria</taxon>
        <taxon>Bacillati</taxon>
        <taxon>Bacillota</taxon>
        <taxon>Bacilli</taxon>
        <taxon>Bacillales</taxon>
        <taxon>Bacillaceae</taxon>
        <taxon>Domibacillus</taxon>
    </lineage>
</organism>
<dbReference type="PROSITE" id="PS51257">
    <property type="entry name" value="PROKAR_LIPOPROTEIN"/>
    <property type="match status" value="1"/>
</dbReference>
<dbReference type="EMBL" id="MSFI01000024">
    <property type="protein sequence ID" value="OMP66176.1"/>
    <property type="molecule type" value="Genomic_DNA"/>
</dbReference>
<dbReference type="RefSeq" id="WP_076767234.1">
    <property type="nucleotide sequence ID" value="NZ_MSFI01000024.1"/>
</dbReference>